<evidence type="ECO:0000256" key="3">
    <source>
        <dbReference type="ARBA" id="ARBA00022792"/>
    </source>
</evidence>
<keyword evidence="5" id="KW-0496">Mitochondrion</keyword>
<dbReference type="PANTHER" id="PTHR31107">
    <property type="entry name" value="APOPTOGENIC PROTEIN 1, MITOCHONDRIAL"/>
    <property type="match status" value="1"/>
</dbReference>
<dbReference type="PANTHER" id="PTHR31107:SF2">
    <property type="entry name" value="CYTOCHROME C OXIDASE ASSEMBLY FACTOR 8"/>
    <property type="match status" value="1"/>
</dbReference>
<name>A0A1X2I7B3_9FUNG</name>
<dbReference type="EMBL" id="MCGE01000023">
    <property type="protein sequence ID" value="ORZ10841.1"/>
    <property type="molecule type" value="Genomic_DNA"/>
</dbReference>
<keyword evidence="6" id="KW-0472">Membrane</keyword>
<dbReference type="OrthoDB" id="6246201at2759"/>
<comment type="similarity">
    <text evidence="2">Belongs to the COA8 family.</text>
</comment>
<keyword evidence="3" id="KW-0999">Mitochondrion inner membrane</keyword>
<dbReference type="GO" id="GO:0097193">
    <property type="term" value="P:intrinsic apoptotic signaling pathway"/>
    <property type="evidence" value="ECO:0007669"/>
    <property type="project" value="InterPro"/>
</dbReference>
<accession>A0A1X2I7B3</accession>
<evidence type="ECO:0000313" key="8">
    <source>
        <dbReference type="Proteomes" id="UP000193560"/>
    </source>
</evidence>
<comment type="caution">
    <text evidence="7">The sequence shown here is derived from an EMBL/GenBank/DDBJ whole genome shotgun (WGS) entry which is preliminary data.</text>
</comment>
<dbReference type="Proteomes" id="UP000193560">
    <property type="component" value="Unassembled WGS sequence"/>
</dbReference>
<dbReference type="InterPro" id="IPR018796">
    <property type="entry name" value="COA8"/>
</dbReference>
<proteinExistence type="inferred from homology"/>
<dbReference type="GO" id="GO:0005743">
    <property type="term" value="C:mitochondrial inner membrane"/>
    <property type="evidence" value="ECO:0007669"/>
    <property type="project" value="UniProtKB-SubCell"/>
</dbReference>
<comment type="subcellular location">
    <subcellularLocation>
        <location evidence="1">Mitochondrion inner membrane</location>
        <topology evidence="1">Peripheral membrane protein</topology>
        <orientation evidence="1">Matrix side</orientation>
    </subcellularLocation>
</comment>
<evidence type="ECO:0000256" key="5">
    <source>
        <dbReference type="ARBA" id="ARBA00023128"/>
    </source>
</evidence>
<protein>
    <recommendedName>
        <fullName evidence="9">Apoptogenic protein 1, mitochondrial</fullName>
    </recommendedName>
</protein>
<dbReference type="Pfam" id="PF10231">
    <property type="entry name" value="COA8"/>
    <property type="match status" value="1"/>
</dbReference>
<sequence length="178" mass="21206">MMNSIKVMHRRSTSRTLDFIFRRQHSLSSKRPHDPLSQPVMEDMIGTPDSISNLRPVKYFVSPTETKEEKEWRLLQQQVDEFNQTFWTNNNAMFSQAKQDYEQQLIADGQQVTAEALSVFYKDFLNKAYDRQMEYNKAWWKLNISMLYPGFKATLRNLKKPRVETTRETGFWDKSFDS</sequence>
<organism evidence="7 8">
    <name type="scientific">Absidia repens</name>
    <dbReference type="NCBI Taxonomy" id="90262"/>
    <lineage>
        <taxon>Eukaryota</taxon>
        <taxon>Fungi</taxon>
        <taxon>Fungi incertae sedis</taxon>
        <taxon>Mucoromycota</taxon>
        <taxon>Mucoromycotina</taxon>
        <taxon>Mucoromycetes</taxon>
        <taxon>Mucorales</taxon>
        <taxon>Cunninghamellaceae</taxon>
        <taxon>Absidia</taxon>
    </lineage>
</organism>
<dbReference type="STRING" id="90262.A0A1X2I7B3"/>
<evidence type="ECO:0000256" key="6">
    <source>
        <dbReference type="ARBA" id="ARBA00023136"/>
    </source>
</evidence>
<keyword evidence="4" id="KW-0809">Transit peptide</keyword>
<reference evidence="7 8" key="1">
    <citation type="submission" date="2016-07" db="EMBL/GenBank/DDBJ databases">
        <title>Pervasive Adenine N6-methylation of Active Genes in Fungi.</title>
        <authorList>
            <consortium name="DOE Joint Genome Institute"/>
            <person name="Mondo S.J."/>
            <person name="Dannebaum R.O."/>
            <person name="Kuo R.C."/>
            <person name="Labutti K."/>
            <person name="Haridas S."/>
            <person name="Kuo A."/>
            <person name="Salamov A."/>
            <person name="Ahrendt S.R."/>
            <person name="Lipzen A."/>
            <person name="Sullivan W."/>
            <person name="Andreopoulos W.B."/>
            <person name="Clum A."/>
            <person name="Lindquist E."/>
            <person name="Daum C."/>
            <person name="Ramamoorthy G.K."/>
            <person name="Gryganskyi A."/>
            <person name="Culley D."/>
            <person name="Magnuson J.K."/>
            <person name="James T.Y."/>
            <person name="O'Malley M.A."/>
            <person name="Stajich J.E."/>
            <person name="Spatafora J.W."/>
            <person name="Visel A."/>
            <person name="Grigoriev I.V."/>
        </authorList>
    </citation>
    <scope>NUCLEOTIDE SEQUENCE [LARGE SCALE GENOMIC DNA]</scope>
    <source>
        <strain evidence="7 8">NRRL 1336</strain>
    </source>
</reference>
<dbReference type="AlphaFoldDB" id="A0A1X2I7B3"/>
<keyword evidence="8" id="KW-1185">Reference proteome</keyword>
<evidence type="ECO:0000313" key="7">
    <source>
        <dbReference type="EMBL" id="ORZ10841.1"/>
    </source>
</evidence>
<evidence type="ECO:0000256" key="4">
    <source>
        <dbReference type="ARBA" id="ARBA00022946"/>
    </source>
</evidence>
<gene>
    <name evidence="7" type="ORF">BCR42DRAFT_422171</name>
</gene>
<evidence type="ECO:0000256" key="1">
    <source>
        <dbReference type="ARBA" id="ARBA00004443"/>
    </source>
</evidence>
<evidence type="ECO:0000256" key="2">
    <source>
        <dbReference type="ARBA" id="ARBA00005453"/>
    </source>
</evidence>
<evidence type="ECO:0008006" key="9">
    <source>
        <dbReference type="Google" id="ProtNLM"/>
    </source>
</evidence>